<proteinExistence type="inferred from homology"/>
<name>A0A9J5ZV07_SOLCO</name>
<comment type="caution">
    <text evidence="4">The sequence shown here is derived from an EMBL/GenBank/DDBJ whole genome shotgun (WGS) entry which is preliminary data.</text>
</comment>
<organism evidence="4 5">
    <name type="scientific">Solanum commersonii</name>
    <name type="common">Commerson's wild potato</name>
    <name type="synonym">Commerson's nightshade</name>
    <dbReference type="NCBI Taxonomy" id="4109"/>
    <lineage>
        <taxon>Eukaryota</taxon>
        <taxon>Viridiplantae</taxon>
        <taxon>Streptophyta</taxon>
        <taxon>Embryophyta</taxon>
        <taxon>Tracheophyta</taxon>
        <taxon>Spermatophyta</taxon>
        <taxon>Magnoliopsida</taxon>
        <taxon>eudicotyledons</taxon>
        <taxon>Gunneridae</taxon>
        <taxon>Pentapetalae</taxon>
        <taxon>asterids</taxon>
        <taxon>lamiids</taxon>
        <taxon>Solanales</taxon>
        <taxon>Solanaceae</taxon>
        <taxon>Solanoideae</taxon>
        <taxon>Solaneae</taxon>
        <taxon>Solanum</taxon>
    </lineage>
</organism>
<evidence type="ECO:0000256" key="3">
    <source>
        <dbReference type="RuleBase" id="RU003718"/>
    </source>
</evidence>
<dbReference type="SUPFAM" id="SSF53756">
    <property type="entry name" value="UDP-Glycosyltransferase/glycogen phosphorylase"/>
    <property type="match status" value="1"/>
</dbReference>
<dbReference type="PANTHER" id="PTHR11926:SF1439">
    <property type="entry name" value="GLYCOSYLTRANSFERASE"/>
    <property type="match status" value="1"/>
</dbReference>
<keyword evidence="5" id="KW-1185">Reference proteome</keyword>
<accession>A0A9J5ZV07</accession>
<dbReference type="Gene3D" id="3.40.50.2000">
    <property type="entry name" value="Glycogen Phosphorylase B"/>
    <property type="match status" value="3"/>
</dbReference>
<dbReference type="CDD" id="cd03784">
    <property type="entry name" value="GT1_Gtf-like"/>
    <property type="match status" value="1"/>
</dbReference>
<dbReference type="EMBL" id="JACXVP010000003">
    <property type="protein sequence ID" value="KAG5616089.1"/>
    <property type="molecule type" value="Genomic_DNA"/>
</dbReference>
<keyword evidence="2 3" id="KW-0808">Transferase</keyword>
<dbReference type="Pfam" id="PF00201">
    <property type="entry name" value="UDPGT"/>
    <property type="match status" value="1"/>
</dbReference>
<evidence type="ECO:0000256" key="2">
    <source>
        <dbReference type="ARBA" id="ARBA00022679"/>
    </source>
</evidence>
<dbReference type="InterPro" id="IPR035595">
    <property type="entry name" value="UDP_glycos_trans_CS"/>
</dbReference>
<evidence type="ECO:0000256" key="1">
    <source>
        <dbReference type="ARBA" id="ARBA00009995"/>
    </source>
</evidence>
<dbReference type="InterPro" id="IPR002213">
    <property type="entry name" value="UDP_glucos_trans"/>
</dbReference>
<keyword evidence="3" id="KW-0328">Glycosyltransferase</keyword>
<protein>
    <recommendedName>
        <fullName evidence="6">UDP-glycosyltransferases domain-containing protein</fullName>
    </recommendedName>
</protein>
<dbReference type="AlphaFoldDB" id="A0A9J5ZV07"/>
<gene>
    <name evidence="4" type="ORF">H5410_015913</name>
</gene>
<dbReference type="PROSITE" id="PS00375">
    <property type="entry name" value="UDPGT"/>
    <property type="match status" value="1"/>
</dbReference>
<reference evidence="4 5" key="1">
    <citation type="submission" date="2020-09" db="EMBL/GenBank/DDBJ databases">
        <title>De no assembly of potato wild relative species, Solanum commersonii.</title>
        <authorList>
            <person name="Cho K."/>
        </authorList>
    </citation>
    <scope>NUCLEOTIDE SEQUENCE [LARGE SCALE GENOMIC DNA]</scope>
    <source>
        <strain evidence="4">LZ3.2</strain>
        <tissue evidence="4">Leaf</tissue>
    </source>
</reference>
<dbReference type="PANTHER" id="PTHR11926">
    <property type="entry name" value="GLUCOSYL/GLUCURONOSYL TRANSFERASES"/>
    <property type="match status" value="1"/>
</dbReference>
<evidence type="ECO:0008006" key="6">
    <source>
        <dbReference type="Google" id="ProtNLM"/>
    </source>
</evidence>
<dbReference type="GO" id="GO:0080043">
    <property type="term" value="F:quercetin 3-O-glucosyltransferase activity"/>
    <property type="evidence" value="ECO:0007669"/>
    <property type="project" value="TreeGrafter"/>
</dbReference>
<evidence type="ECO:0000313" key="4">
    <source>
        <dbReference type="EMBL" id="KAG5616089.1"/>
    </source>
</evidence>
<evidence type="ECO:0000313" key="5">
    <source>
        <dbReference type="Proteomes" id="UP000824120"/>
    </source>
</evidence>
<dbReference type="OrthoDB" id="5835829at2759"/>
<comment type="similarity">
    <text evidence="1 3">Belongs to the UDP-glycosyltransferase family.</text>
</comment>
<sequence length="250" mass="28582">MEDGTLDRVVDGIPGMRNIRFKDLPSFIMTTDPHDILLNYLSEEAQNCLKSSAMIINTFTELEREVLEVIEARFPNIYVTGPLSLMEKTIHENKLSQWWRPDIMMGDSAVLPDEFLEEIKDRGLLASWCPQDQVLSHPSIGVFLTHCGWNSTIESISSGVPLICWPFFAEQQTNCRYACVEWGIGVEVNKDVKCQEIKAIIKDMLEGERGKELKDKALEWKKKEAEATDIGGSSWKHFDIFLEKLLLSRE</sequence>
<dbReference type="GO" id="GO:0080044">
    <property type="term" value="F:quercetin 7-O-glucosyltransferase activity"/>
    <property type="evidence" value="ECO:0007669"/>
    <property type="project" value="TreeGrafter"/>
</dbReference>
<dbReference type="Proteomes" id="UP000824120">
    <property type="component" value="Chromosome 3"/>
</dbReference>